<protein>
    <recommendedName>
        <fullName evidence="3">DUF1574 domain-containing protein</fullName>
    </recommendedName>
</protein>
<evidence type="ECO:0000313" key="1">
    <source>
        <dbReference type="EMBL" id="MBU4682405.1"/>
    </source>
</evidence>
<organism evidence="1 2">
    <name type="scientific">Cedecea davisae</name>
    <dbReference type="NCBI Taxonomy" id="158484"/>
    <lineage>
        <taxon>Bacteria</taxon>
        <taxon>Pseudomonadati</taxon>
        <taxon>Pseudomonadota</taxon>
        <taxon>Gammaproteobacteria</taxon>
        <taxon>Enterobacterales</taxon>
        <taxon>Enterobacteriaceae</taxon>
        <taxon>Cedecea</taxon>
    </lineage>
</organism>
<sequence>MENNFLKQIQQFLADFESAPLNPDLPRYLADYLFSHQQLLDDAETTLTLINTLGDWLDGIELQPNQLYLALYLYWISAMTRNGIEVFYFGDLNHLQFLGARFSTPVINNLYFLSAAETNKQEIDDFYAKIAGSVAPFVIYDPQGLKLALAVEHSQAIACLSFFDLLIDNFIPASPDAGSLTHLLAKPYCDLANPQVKTAIIGNSYSFYGFPETLLEHSVNVSTHSLGLKQAQQLTRHILDRFPHIENFVYCLGFFDLYCDLLKSKDDFNQQIIHVWSQLNSHYQIKEVSESAMDGCLVFSRLAMPSPAQGVKIGGLEDLSARDQVCDNSRAIFASTSYLPVEQQQQAAQQRGVSHSKSVRHHSTLNENLRRVTALAAELEQRGKQAVWLTPPFPSAYVEHLDEDMKSTHRRCFAGLESASSRFIDLSENQAFRPEDFRDGDHLNFTGASRMVAELRRLKVVI</sequence>
<dbReference type="RefSeq" id="WP_216375641.1">
    <property type="nucleotide sequence ID" value="NZ_JAGRYT010000003.1"/>
</dbReference>
<comment type="caution">
    <text evidence="1">The sequence shown here is derived from an EMBL/GenBank/DDBJ whole genome shotgun (WGS) entry which is preliminary data.</text>
</comment>
<proteinExistence type="predicted"/>
<evidence type="ECO:0000313" key="2">
    <source>
        <dbReference type="Proteomes" id="UP000686327"/>
    </source>
</evidence>
<evidence type="ECO:0008006" key="3">
    <source>
        <dbReference type="Google" id="ProtNLM"/>
    </source>
</evidence>
<accession>A0ABS6DH49</accession>
<dbReference type="EMBL" id="JAGRYU010000014">
    <property type="protein sequence ID" value="MBU4682405.1"/>
    <property type="molecule type" value="Genomic_DNA"/>
</dbReference>
<gene>
    <name evidence="1" type="ORF">KC222_10295</name>
</gene>
<keyword evidence="2" id="KW-1185">Reference proteome</keyword>
<dbReference type="Proteomes" id="UP000686327">
    <property type="component" value="Unassembled WGS sequence"/>
</dbReference>
<reference evidence="2" key="1">
    <citation type="submission" date="2023-07" db="EMBL/GenBank/DDBJ databases">
        <title>Cedecea davisae an AmpC producer and its therapeutic implications.</title>
        <authorList>
            <person name="Notter J."/>
        </authorList>
    </citation>
    <scope>NUCLEOTIDE SEQUENCE [LARGE SCALE GENOMIC DNA]</scope>
    <source>
        <strain evidence="2">1</strain>
    </source>
</reference>
<name>A0ABS6DH49_9ENTR</name>